<dbReference type="EMBL" id="ML122251">
    <property type="protein sequence ID" value="RPD65902.1"/>
    <property type="molecule type" value="Genomic_DNA"/>
</dbReference>
<accession>A0A5C2SQ21</accession>
<protein>
    <submittedName>
        <fullName evidence="1">Uncharacterized protein</fullName>
    </submittedName>
</protein>
<organism evidence="1 2">
    <name type="scientific">Lentinus tigrinus ALCF2SS1-6</name>
    <dbReference type="NCBI Taxonomy" id="1328759"/>
    <lineage>
        <taxon>Eukaryota</taxon>
        <taxon>Fungi</taxon>
        <taxon>Dikarya</taxon>
        <taxon>Basidiomycota</taxon>
        <taxon>Agaricomycotina</taxon>
        <taxon>Agaricomycetes</taxon>
        <taxon>Polyporales</taxon>
        <taxon>Polyporaceae</taxon>
        <taxon>Lentinus</taxon>
    </lineage>
</organism>
<evidence type="ECO:0000313" key="2">
    <source>
        <dbReference type="Proteomes" id="UP000313359"/>
    </source>
</evidence>
<reference evidence="1" key="1">
    <citation type="journal article" date="2018" name="Genome Biol. Evol.">
        <title>Genomics and development of Lentinus tigrinus, a white-rot wood-decaying mushroom with dimorphic fruiting bodies.</title>
        <authorList>
            <person name="Wu B."/>
            <person name="Xu Z."/>
            <person name="Knudson A."/>
            <person name="Carlson A."/>
            <person name="Chen N."/>
            <person name="Kovaka S."/>
            <person name="LaButti K."/>
            <person name="Lipzen A."/>
            <person name="Pennachio C."/>
            <person name="Riley R."/>
            <person name="Schakwitz W."/>
            <person name="Umezawa K."/>
            <person name="Ohm R.A."/>
            <person name="Grigoriev I.V."/>
            <person name="Nagy L.G."/>
            <person name="Gibbons J."/>
            <person name="Hibbett D."/>
        </authorList>
    </citation>
    <scope>NUCLEOTIDE SEQUENCE [LARGE SCALE GENOMIC DNA]</scope>
    <source>
        <strain evidence="1">ALCF2SS1-6</strain>
    </source>
</reference>
<evidence type="ECO:0000313" key="1">
    <source>
        <dbReference type="EMBL" id="RPD65902.1"/>
    </source>
</evidence>
<dbReference type="AlphaFoldDB" id="A0A5C2SQ21"/>
<dbReference type="Proteomes" id="UP000313359">
    <property type="component" value="Unassembled WGS sequence"/>
</dbReference>
<name>A0A5C2SQ21_9APHY</name>
<proteinExistence type="predicted"/>
<sequence>MPDNDPLEQAPTTSSTQFPSCVAIQHRHVAVLHCACESRGYSPTNIMCSVVLRFHRDNTDRGASRGKVAFCIQRTQIHDSHGALEYMIVCPVQRAHARTKPASSSPPHTMTARALRIAHPDPLTNCEQDQAKHPGDVYPIFCLRPRLQGERFR</sequence>
<keyword evidence="2" id="KW-1185">Reference proteome</keyword>
<gene>
    <name evidence="1" type="ORF">L227DRAFT_125471</name>
</gene>